<organism evidence="1 2">
    <name type="scientific">Candidatus Ureaplasma intestinipullorum</name>
    <dbReference type="NCBI Taxonomy" id="2838770"/>
    <lineage>
        <taxon>Bacteria</taxon>
        <taxon>Bacillati</taxon>
        <taxon>Mycoplasmatota</taxon>
        <taxon>Mycoplasmoidales</taxon>
        <taxon>Mycoplasmoidaceae</taxon>
        <taxon>Ureaplasma</taxon>
    </lineage>
</organism>
<comment type="caution">
    <text evidence="1">The sequence shown here is derived from an EMBL/GenBank/DDBJ whole genome shotgun (WGS) entry which is preliminary data.</text>
</comment>
<gene>
    <name evidence="1" type="ORF">H9897_00725</name>
</gene>
<reference evidence="1" key="2">
    <citation type="submission" date="2021-04" db="EMBL/GenBank/DDBJ databases">
        <authorList>
            <person name="Gilroy R."/>
        </authorList>
    </citation>
    <scope>NUCLEOTIDE SEQUENCE</scope>
    <source>
        <strain evidence="1">A5-1222</strain>
    </source>
</reference>
<accession>A0A9E2NXM2</accession>
<reference evidence="1" key="1">
    <citation type="journal article" date="2021" name="PeerJ">
        <title>Extensive microbial diversity within the chicken gut microbiome revealed by metagenomics and culture.</title>
        <authorList>
            <person name="Gilroy R."/>
            <person name="Ravi A."/>
            <person name="Getino M."/>
            <person name="Pursley I."/>
            <person name="Horton D.L."/>
            <person name="Alikhan N.F."/>
            <person name="Baker D."/>
            <person name="Gharbi K."/>
            <person name="Hall N."/>
            <person name="Watson M."/>
            <person name="Adriaenssens E.M."/>
            <person name="Foster-Nyarko E."/>
            <person name="Jarju S."/>
            <person name="Secka A."/>
            <person name="Antonio M."/>
            <person name="Oren A."/>
            <person name="Chaudhuri R.R."/>
            <person name="La Ragione R."/>
            <person name="Hildebrand F."/>
            <person name="Pallen M.J."/>
        </authorList>
    </citation>
    <scope>NUCLEOTIDE SEQUENCE</scope>
    <source>
        <strain evidence="1">A5-1222</strain>
    </source>
</reference>
<protein>
    <submittedName>
        <fullName evidence="1">Uncharacterized protein</fullName>
    </submittedName>
</protein>
<dbReference type="EMBL" id="JAHLFM010000012">
    <property type="protein sequence ID" value="MBU3830674.1"/>
    <property type="molecule type" value="Genomic_DNA"/>
</dbReference>
<sequence length="95" mass="11315">MSYYQKSKFSVSDHAIARAKQRIPEYSNLDNFDVKTEIINYLYKHSFPEFSDFKCDYYLYGKLPNKYLYIIVDKKTNLVISITPISHNKKINIFS</sequence>
<dbReference type="AlphaFoldDB" id="A0A9E2NXM2"/>
<evidence type="ECO:0000313" key="1">
    <source>
        <dbReference type="EMBL" id="MBU3830674.1"/>
    </source>
</evidence>
<dbReference type="Proteomes" id="UP000824247">
    <property type="component" value="Unassembled WGS sequence"/>
</dbReference>
<name>A0A9E2NXM2_9BACT</name>
<evidence type="ECO:0000313" key="2">
    <source>
        <dbReference type="Proteomes" id="UP000824247"/>
    </source>
</evidence>
<proteinExistence type="predicted"/>